<evidence type="ECO:0000313" key="2">
    <source>
        <dbReference type="EMBL" id="MBO8484361.1"/>
    </source>
</evidence>
<keyword evidence="1" id="KW-1133">Transmembrane helix</keyword>
<evidence type="ECO:0000256" key="1">
    <source>
        <dbReference type="SAM" id="Phobius"/>
    </source>
</evidence>
<sequence length="169" mass="18297">METKDTHIRRLIDRYFEGLTSLDEEKELSEYFRGGEVREEFRRFAPLFAFRDACAYGHDMPERKTGIRPKAVKALVAAVAAAAVVCAVVIPRSFSKDHEAETGVISPACMAENLQRVMELGGNGISSLSAKPAGNAALVTATMADGTVKTYIMTCDDGEGSASFIALNE</sequence>
<reference evidence="2" key="1">
    <citation type="submission" date="2020-10" db="EMBL/GenBank/DDBJ databases">
        <authorList>
            <person name="Gilroy R."/>
        </authorList>
    </citation>
    <scope>NUCLEOTIDE SEQUENCE</scope>
    <source>
        <strain evidence="2">G3-8215</strain>
    </source>
</reference>
<reference evidence="2" key="2">
    <citation type="journal article" date="2021" name="PeerJ">
        <title>Extensive microbial diversity within the chicken gut microbiome revealed by metagenomics and culture.</title>
        <authorList>
            <person name="Gilroy R."/>
            <person name="Ravi A."/>
            <person name="Getino M."/>
            <person name="Pursley I."/>
            <person name="Horton D.L."/>
            <person name="Alikhan N.F."/>
            <person name="Baker D."/>
            <person name="Gharbi K."/>
            <person name="Hall N."/>
            <person name="Watson M."/>
            <person name="Adriaenssens E.M."/>
            <person name="Foster-Nyarko E."/>
            <person name="Jarju S."/>
            <person name="Secka A."/>
            <person name="Antonio M."/>
            <person name="Oren A."/>
            <person name="Chaudhuri R.R."/>
            <person name="La Ragione R."/>
            <person name="Hildebrand F."/>
            <person name="Pallen M.J."/>
        </authorList>
    </citation>
    <scope>NUCLEOTIDE SEQUENCE</scope>
    <source>
        <strain evidence="2">G3-8215</strain>
    </source>
</reference>
<dbReference type="AlphaFoldDB" id="A0A940IJ68"/>
<keyword evidence="1" id="KW-0812">Transmembrane</keyword>
<organism evidence="2 3">
    <name type="scientific">Candidatus Cryptobacteroides avicola</name>
    <dbReference type="NCBI Taxonomy" id="2840757"/>
    <lineage>
        <taxon>Bacteria</taxon>
        <taxon>Pseudomonadati</taxon>
        <taxon>Bacteroidota</taxon>
        <taxon>Bacteroidia</taxon>
        <taxon>Bacteroidales</taxon>
        <taxon>Candidatus Cryptobacteroides</taxon>
    </lineage>
</organism>
<evidence type="ECO:0000313" key="3">
    <source>
        <dbReference type="Proteomes" id="UP000725002"/>
    </source>
</evidence>
<keyword evidence="1" id="KW-0472">Membrane</keyword>
<comment type="caution">
    <text evidence="2">The sequence shown here is derived from an EMBL/GenBank/DDBJ whole genome shotgun (WGS) entry which is preliminary data.</text>
</comment>
<dbReference type="EMBL" id="JADILV010000071">
    <property type="protein sequence ID" value="MBO8484361.1"/>
    <property type="molecule type" value="Genomic_DNA"/>
</dbReference>
<gene>
    <name evidence="2" type="ORF">IAB75_09670</name>
</gene>
<dbReference type="Proteomes" id="UP000725002">
    <property type="component" value="Unassembled WGS sequence"/>
</dbReference>
<name>A0A940IJ68_9BACT</name>
<protein>
    <submittedName>
        <fullName evidence="2">Uncharacterized protein</fullName>
    </submittedName>
</protein>
<proteinExistence type="predicted"/>
<accession>A0A940IJ68</accession>
<feature type="transmembrane region" description="Helical" evidence="1">
    <location>
        <begin position="71"/>
        <end position="90"/>
    </location>
</feature>